<evidence type="ECO:0000259" key="3">
    <source>
        <dbReference type="PROSITE" id="PS50222"/>
    </source>
</evidence>
<dbReference type="Pfam" id="PF13202">
    <property type="entry name" value="EF-hand_5"/>
    <property type="match status" value="2"/>
</dbReference>
<feature type="region of interest" description="Disordered" evidence="1">
    <location>
        <begin position="73"/>
        <end position="92"/>
    </location>
</feature>
<accession>A0A831RVK8</accession>
<dbReference type="SUPFAM" id="SSF47473">
    <property type="entry name" value="EF-hand"/>
    <property type="match status" value="1"/>
</dbReference>
<evidence type="ECO:0000313" key="4">
    <source>
        <dbReference type="EMBL" id="HEC06832.1"/>
    </source>
</evidence>
<feature type="domain" description="EF-hand" evidence="3">
    <location>
        <begin position="41"/>
        <end position="76"/>
    </location>
</feature>
<dbReference type="EMBL" id="DRLF01000290">
    <property type="protein sequence ID" value="HEC06832.1"/>
    <property type="molecule type" value="Genomic_DNA"/>
</dbReference>
<dbReference type="InterPro" id="IPR002048">
    <property type="entry name" value="EF_hand_dom"/>
</dbReference>
<keyword evidence="2" id="KW-0732">Signal</keyword>
<protein>
    <submittedName>
        <fullName evidence="4">Calmodulin</fullName>
    </submittedName>
</protein>
<sequence length="92" mass="9510">MSKKIIVAVLGAFFAVAATAGDVFTTLDADMNGAISKDEAAAMPSLAEQWKQLDTDASGDLSAEEFAVYAKSEKSAAESATMKDAPKSSSTK</sequence>
<dbReference type="PROSITE" id="PS00018">
    <property type="entry name" value="EF_HAND_1"/>
    <property type="match status" value="1"/>
</dbReference>
<feature type="chain" id="PRO_5032909607" evidence="2">
    <location>
        <begin position="21"/>
        <end position="92"/>
    </location>
</feature>
<reference evidence="4" key="1">
    <citation type="journal article" date="2020" name="mSystems">
        <title>Genome- and Community-Level Interaction Insights into Carbon Utilization and Element Cycling Functions of Hydrothermarchaeota in Hydrothermal Sediment.</title>
        <authorList>
            <person name="Zhou Z."/>
            <person name="Liu Y."/>
            <person name="Xu W."/>
            <person name="Pan J."/>
            <person name="Luo Z.H."/>
            <person name="Li M."/>
        </authorList>
    </citation>
    <scope>NUCLEOTIDE SEQUENCE [LARGE SCALE GENOMIC DNA]</scope>
    <source>
        <strain evidence="4">HyVt-458</strain>
    </source>
</reference>
<dbReference type="GO" id="GO:0005509">
    <property type="term" value="F:calcium ion binding"/>
    <property type="evidence" value="ECO:0007669"/>
    <property type="project" value="InterPro"/>
</dbReference>
<dbReference type="Gene3D" id="1.10.238.10">
    <property type="entry name" value="EF-hand"/>
    <property type="match status" value="1"/>
</dbReference>
<name>A0A831RVK8_9GAMM</name>
<feature type="signal peptide" evidence="2">
    <location>
        <begin position="1"/>
        <end position="20"/>
    </location>
</feature>
<dbReference type="InterPro" id="IPR018247">
    <property type="entry name" value="EF_Hand_1_Ca_BS"/>
</dbReference>
<gene>
    <name evidence="4" type="ORF">ENJ12_08275</name>
</gene>
<dbReference type="InterPro" id="IPR011992">
    <property type="entry name" value="EF-hand-dom_pair"/>
</dbReference>
<comment type="caution">
    <text evidence="4">The sequence shown here is derived from an EMBL/GenBank/DDBJ whole genome shotgun (WGS) entry which is preliminary data.</text>
</comment>
<dbReference type="AlphaFoldDB" id="A0A831RVK8"/>
<dbReference type="PROSITE" id="PS50222">
    <property type="entry name" value="EF_HAND_2"/>
    <property type="match status" value="1"/>
</dbReference>
<evidence type="ECO:0000256" key="1">
    <source>
        <dbReference type="SAM" id="MobiDB-lite"/>
    </source>
</evidence>
<organism evidence="4">
    <name type="scientific">Thiolapillus brandeum</name>
    <dbReference type="NCBI Taxonomy" id="1076588"/>
    <lineage>
        <taxon>Bacteria</taxon>
        <taxon>Pseudomonadati</taxon>
        <taxon>Pseudomonadota</taxon>
        <taxon>Gammaproteobacteria</taxon>
        <taxon>Chromatiales</taxon>
        <taxon>Sedimenticolaceae</taxon>
        <taxon>Thiolapillus</taxon>
    </lineage>
</organism>
<proteinExistence type="predicted"/>
<dbReference type="Proteomes" id="UP000886339">
    <property type="component" value="Unassembled WGS sequence"/>
</dbReference>
<evidence type="ECO:0000256" key="2">
    <source>
        <dbReference type="SAM" id="SignalP"/>
    </source>
</evidence>